<feature type="region of interest" description="Disordered" evidence="1">
    <location>
        <begin position="181"/>
        <end position="378"/>
    </location>
</feature>
<proteinExistence type="predicted"/>
<keyword evidence="3" id="KW-1185">Reference proteome</keyword>
<organism evidence="2 3">
    <name type="scientific">Helicostylum pulchrum</name>
    <dbReference type="NCBI Taxonomy" id="562976"/>
    <lineage>
        <taxon>Eukaryota</taxon>
        <taxon>Fungi</taxon>
        <taxon>Fungi incertae sedis</taxon>
        <taxon>Mucoromycota</taxon>
        <taxon>Mucoromycotina</taxon>
        <taxon>Mucoromycetes</taxon>
        <taxon>Mucorales</taxon>
        <taxon>Mucorineae</taxon>
        <taxon>Mucoraceae</taxon>
        <taxon>Helicostylum</taxon>
    </lineage>
</organism>
<feature type="compositionally biased region" description="Polar residues" evidence="1">
    <location>
        <begin position="295"/>
        <end position="305"/>
    </location>
</feature>
<gene>
    <name evidence="2" type="ORF">HPULCUR_009618</name>
</gene>
<dbReference type="Proteomes" id="UP001476247">
    <property type="component" value="Unassembled WGS sequence"/>
</dbReference>
<accession>A0ABP9YAZ8</accession>
<dbReference type="EMBL" id="BAABUJ010000032">
    <property type="protein sequence ID" value="GAA5804132.1"/>
    <property type="molecule type" value="Genomic_DNA"/>
</dbReference>
<feature type="compositionally biased region" description="Polar residues" evidence="1">
    <location>
        <begin position="320"/>
        <end position="331"/>
    </location>
</feature>
<name>A0ABP9YAZ8_9FUNG</name>
<feature type="compositionally biased region" description="Polar residues" evidence="1">
    <location>
        <begin position="21"/>
        <end position="31"/>
    </location>
</feature>
<feature type="compositionally biased region" description="Low complexity" evidence="1">
    <location>
        <begin position="239"/>
        <end position="264"/>
    </location>
</feature>
<evidence type="ECO:0000313" key="3">
    <source>
        <dbReference type="Proteomes" id="UP001476247"/>
    </source>
</evidence>
<sequence>MAQSPSLRFYKGFGDKKPLTPTIQESGSISNQPDNVQGWLMNIHTYREPSETNTIIVDADNNSIPIERTLKKGRPESIASEDSVNLDELINANFTVDMDDETDLPDLGDLDLDDSAEDFWKMDNNEPSVEYDLDWNPNENIKRALIQEKKRSDSFSSENSLNSQSTVTQYGKYGMAPMIYPSESSSSSSRSLSRLSNYSATSSNTTRTTPIGGIPTPSRSYTARNPPGSTKRITKRASHIPAPASSSPTPQRTTSSSSNKNNSSIPRIPTTTKRIPQRASHIPTVRESIHRPGSPLNSGRNSATPSRIGMRSPTPGPRNSLFTSSDNKTQPSSSSSSSSREETTKRVMSPTTNRPSGLRPPGSTNVRSVSRIGTVKKS</sequence>
<comment type="caution">
    <text evidence="2">The sequence shown here is derived from an EMBL/GenBank/DDBJ whole genome shotgun (WGS) entry which is preliminary data.</text>
</comment>
<feature type="region of interest" description="Disordered" evidence="1">
    <location>
        <begin position="1"/>
        <end position="31"/>
    </location>
</feature>
<reference evidence="2 3" key="1">
    <citation type="submission" date="2024-04" db="EMBL/GenBank/DDBJ databases">
        <title>genome sequences of Mucor flavus KT1a and Helicostylum pulchrum KT1b strains isolation_sourced from the surface of a dry-aged beef.</title>
        <authorList>
            <person name="Toyotome T."/>
            <person name="Hosono M."/>
            <person name="Torimaru M."/>
            <person name="Fukuda K."/>
            <person name="Mikami N."/>
        </authorList>
    </citation>
    <scope>NUCLEOTIDE SEQUENCE [LARGE SCALE GENOMIC DNA]</scope>
    <source>
        <strain evidence="2 3">KT1b</strain>
    </source>
</reference>
<protein>
    <submittedName>
        <fullName evidence="2">Uncharacterized protein</fullName>
    </submittedName>
</protein>
<evidence type="ECO:0000256" key="1">
    <source>
        <dbReference type="SAM" id="MobiDB-lite"/>
    </source>
</evidence>
<evidence type="ECO:0000313" key="2">
    <source>
        <dbReference type="EMBL" id="GAA5804132.1"/>
    </source>
</evidence>
<feature type="compositionally biased region" description="Low complexity" evidence="1">
    <location>
        <begin position="182"/>
        <end position="196"/>
    </location>
</feature>
<feature type="compositionally biased region" description="Low complexity" evidence="1">
    <location>
        <begin position="205"/>
        <end position="217"/>
    </location>
</feature>